<protein>
    <submittedName>
        <fullName evidence="2">GroES-like protein</fullName>
    </submittedName>
</protein>
<dbReference type="Pfam" id="PF21962">
    <property type="entry name" value="DUF6924"/>
    <property type="match status" value="1"/>
</dbReference>
<evidence type="ECO:0000313" key="2">
    <source>
        <dbReference type="EMBL" id="KAK8088810.1"/>
    </source>
</evidence>
<dbReference type="RefSeq" id="XP_066671704.1">
    <property type="nucleotide sequence ID" value="XM_066808086.1"/>
</dbReference>
<name>A0ABR1X0C0_9PEZI</name>
<dbReference type="GeneID" id="92041146"/>
<accession>A0ABR1X0C0</accession>
<dbReference type="InterPro" id="IPR053832">
    <property type="entry name" value="DUF6924"/>
</dbReference>
<reference evidence="2 3" key="1">
    <citation type="submission" date="2023-01" db="EMBL/GenBank/DDBJ databases">
        <title>Analysis of 21 Apiospora genomes using comparative genomics revels a genus with tremendous synthesis potential of carbohydrate active enzymes and secondary metabolites.</title>
        <authorList>
            <person name="Sorensen T."/>
        </authorList>
    </citation>
    <scope>NUCLEOTIDE SEQUENCE [LARGE SCALE GENOMIC DNA]</scope>
    <source>
        <strain evidence="2 3">CBS 114990</strain>
    </source>
</reference>
<dbReference type="Proteomes" id="UP001433268">
    <property type="component" value="Unassembled WGS sequence"/>
</dbReference>
<organism evidence="2 3">
    <name type="scientific">Apiospora hydei</name>
    <dbReference type="NCBI Taxonomy" id="1337664"/>
    <lineage>
        <taxon>Eukaryota</taxon>
        <taxon>Fungi</taxon>
        <taxon>Dikarya</taxon>
        <taxon>Ascomycota</taxon>
        <taxon>Pezizomycotina</taxon>
        <taxon>Sordariomycetes</taxon>
        <taxon>Xylariomycetidae</taxon>
        <taxon>Amphisphaeriales</taxon>
        <taxon>Apiosporaceae</taxon>
        <taxon>Apiospora</taxon>
    </lineage>
</organism>
<gene>
    <name evidence="2" type="ORF">PG997_003771</name>
</gene>
<evidence type="ECO:0000259" key="1">
    <source>
        <dbReference type="Pfam" id="PF21962"/>
    </source>
</evidence>
<proteinExistence type="predicted"/>
<dbReference type="EMBL" id="JAQQWN010000004">
    <property type="protein sequence ID" value="KAK8088810.1"/>
    <property type="molecule type" value="Genomic_DNA"/>
</dbReference>
<comment type="caution">
    <text evidence="2">The sequence shown here is derived from an EMBL/GenBank/DDBJ whole genome shotgun (WGS) entry which is preliminary data.</text>
</comment>
<keyword evidence="3" id="KW-1185">Reference proteome</keyword>
<evidence type="ECO:0000313" key="3">
    <source>
        <dbReference type="Proteomes" id="UP001433268"/>
    </source>
</evidence>
<sequence length="174" mass="18840">MAKGPGESPVTDPDLRPPISNAWAGASLSAIETFAEAVWNPGSANAIMPDLYLVVDEEGLAGKNCIVAQRICSFEENPSGGCETHLAGVHDYNRVRVPWDGAGTVFVNLSIANLGFEDFVEYDFDKDVNVYVNAPTADGQGRWWTANENPSIQTAEDKQKEAELLARLEKEGLV</sequence>
<feature type="domain" description="DUF6924" evidence="1">
    <location>
        <begin position="19"/>
        <end position="127"/>
    </location>
</feature>